<dbReference type="EMBL" id="NBWU01000004">
    <property type="protein sequence ID" value="PCE63995.1"/>
    <property type="molecule type" value="Genomic_DNA"/>
</dbReference>
<dbReference type="Proteomes" id="UP000219559">
    <property type="component" value="Unassembled WGS sequence"/>
</dbReference>
<dbReference type="Pfam" id="PF13585">
    <property type="entry name" value="CHU_C"/>
    <property type="match status" value="1"/>
</dbReference>
<dbReference type="NCBIfam" id="NF038133">
    <property type="entry name" value="choice_anch_L"/>
    <property type="match status" value="1"/>
</dbReference>
<dbReference type="NCBIfam" id="TIGR04131">
    <property type="entry name" value="Bac_Flav_CTERM"/>
    <property type="match status" value="1"/>
</dbReference>
<proteinExistence type="predicted"/>
<evidence type="ECO:0008006" key="3">
    <source>
        <dbReference type="Google" id="ProtNLM"/>
    </source>
</evidence>
<sequence length="697" mass="76624">MEIRKIKWSLGLILGILPFALTAQIRVDDTSYTVEQLVEDVLVFSNCASTSNWNKSAGESGGFNGVGYFDARGTSFPFEEGIVISTGNARSAEGPNTNELSDGTENNLWGGDADLAAITNTSQLFNASFIEFDFVPLTDTFSFNFIFASEEYTGFYPCEFSDVFAFILTRPDGTTENLAQLPNSNVPIRVTSIHPAIDFEGQSCPAVNEEYFDGYNPSNAPIDFNGQTVTFTAGAQVVPGETYGIKLVIADNRDGYLDSAVFLEAGSFDTGVDLGLDRTIAENGPVCSDYLLTANVPGNPTYSWFRDGNLLVGETGPDYLATASGTYRVNVDLGNGCVMEDEVLLEFVPPSLIGLQPLDLARCELDGNTMELFDLTENSSDIIGGLDPDIYRLSFHLSQEDADSGENPIAGPTSYEGTDQQRIYARLAASIDCFDTTSFLLEVNDFGTLEELEETYYLCVDENGITLSSIPIDINMDPATYYFQWFRGTDVASGIAIPGASNPTYAASEIGAYTVAVTHIVYGCTYERSTEVIAVSPPTSFDVRQTSERFTQEAQIEVNVTGDSTYQYAMDDGAFQESNVFENVAPGRHIFYVQDVQGCHVYSQGYTVVDFPRFFSPNNDTANNSWGLIGPDTFNNYTIFIFDRYGKLLTQLNSSNPEWDGTFNGRPLPADDYWFRLVYLDEDNTFGEYKGHMALVR</sequence>
<reference evidence="1 2" key="1">
    <citation type="submission" date="2017-04" db="EMBL/GenBank/DDBJ databases">
        <title>A new member of the family Flavobacteriaceae isolated from ascidians.</title>
        <authorList>
            <person name="Chen L."/>
        </authorList>
    </citation>
    <scope>NUCLEOTIDE SEQUENCE [LARGE SCALE GENOMIC DNA]</scope>
    <source>
        <strain evidence="1 2">HQA918</strain>
    </source>
</reference>
<comment type="caution">
    <text evidence="1">The sequence shown here is derived from an EMBL/GenBank/DDBJ whole genome shotgun (WGS) entry which is preliminary data.</text>
</comment>
<dbReference type="InterPro" id="IPR026341">
    <property type="entry name" value="T9SS_type_B"/>
</dbReference>
<accession>A0A2A4G8B7</accession>
<gene>
    <name evidence="1" type="ORF">B7P33_12145</name>
</gene>
<evidence type="ECO:0000313" key="1">
    <source>
        <dbReference type="EMBL" id="PCE63995.1"/>
    </source>
</evidence>
<dbReference type="AlphaFoldDB" id="A0A2A4G8B7"/>
<keyword evidence="2" id="KW-1185">Reference proteome</keyword>
<name>A0A2A4G8B7_9FLAO</name>
<dbReference type="RefSeq" id="WP_097442713.1">
    <property type="nucleotide sequence ID" value="NZ_NBWU01000004.1"/>
</dbReference>
<protein>
    <recommendedName>
        <fullName evidence="3">Ig-like domain-containing protein</fullName>
    </recommendedName>
</protein>
<evidence type="ECO:0000313" key="2">
    <source>
        <dbReference type="Proteomes" id="UP000219559"/>
    </source>
</evidence>
<dbReference type="InterPro" id="IPR049804">
    <property type="entry name" value="Choice_anch_L"/>
</dbReference>
<organism evidence="1 2">
    <name type="scientific">Sediminicola luteus</name>
    <dbReference type="NCBI Taxonomy" id="319238"/>
    <lineage>
        <taxon>Bacteria</taxon>
        <taxon>Pseudomonadati</taxon>
        <taxon>Bacteroidota</taxon>
        <taxon>Flavobacteriia</taxon>
        <taxon>Flavobacteriales</taxon>
        <taxon>Flavobacteriaceae</taxon>
        <taxon>Sediminicola</taxon>
    </lineage>
</organism>
<dbReference type="OrthoDB" id="9765926at2"/>